<dbReference type="Pfam" id="PF13855">
    <property type="entry name" value="LRR_8"/>
    <property type="match status" value="1"/>
</dbReference>
<dbReference type="InterPro" id="IPR042197">
    <property type="entry name" value="Apaf_helical"/>
</dbReference>
<keyword evidence="3" id="KW-0677">Repeat</keyword>
<dbReference type="Gene3D" id="3.40.50.300">
    <property type="entry name" value="P-loop containing nucleotide triphosphate hydrolases"/>
    <property type="match status" value="1"/>
</dbReference>
<evidence type="ECO:0000313" key="10">
    <source>
        <dbReference type="EMBL" id="CAA3007002.1"/>
    </source>
</evidence>
<keyword evidence="5" id="KW-0611">Plant defense</keyword>
<organism evidence="10 11">
    <name type="scientific">Olea europaea subsp. europaea</name>
    <dbReference type="NCBI Taxonomy" id="158383"/>
    <lineage>
        <taxon>Eukaryota</taxon>
        <taxon>Viridiplantae</taxon>
        <taxon>Streptophyta</taxon>
        <taxon>Embryophyta</taxon>
        <taxon>Tracheophyta</taxon>
        <taxon>Spermatophyta</taxon>
        <taxon>Magnoliopsida</taxon>
        <taxon>eudicotyledons</taxon>
        <taxon>Gunneridae</taxon>
        <taxon>Pentapetalae</taxon>
        <taxon>asterids</taxon>
        <taxon>lamiids</taxon>
        <taxon>Lamiales</taxon>
        <taxon>Oleaceae</taxon>
        <taxon>Oleeae</taxon>
        <taxon>Olea</taxon>
    </lineage>
</organism>
<comment type="caution">
    <text evidence="10">The sequence shown here is derived from an EMBL/GenBank/DDBJ whole genome shotgun (WGS) entry which is preliminary data.</text>
</comment>
<dbReference type="InterPro" id="IPR002182">
    <property type="entry name" value="NB-ARC"/>
</dbReference>
<dbReference type="InterPro" id="IPR057135">
    <property type="entry name" value="At4g27190-like_LRR"/>
</dbReference>
<proteinExistence type="inferred from homology"/>
<protein>
    <submittedName>
        <fullName evidence="10">Probable disease resistance At5g63020</fullName>
    </submittedName>
</protein>
<dbReference type="FunFam" id="1.10.8.430:FF:000003">
    <property type="entry name" value="Probable disease resistance protein At5g66910"/>
    <property type="match status" value="1"/>
</dbReference>
<dbReference type="Gene3D" id="3.80.10.10">
    <property type="entry name" value="Ribonuclease Inhibitor"/>
    <property type="match status" value="1"/>
</dbReference>
<comment type="similarity">
    <text evidence="1">Belongs to the disease resistance NB-LRR family.</text>
</comment>
<evidence type="ECO:0000256" key="5">
    <source>
        <dbReference type="ARBA" id="ARBA00022821"/>
    </source>
</evidence>
<keyword evidence="11" id="KW-1185">Reference proteome</keyword>
<feature type="domain" description="Disease resistance protein At4g27190-like leucine-rich repeats" evidence="9">
    <location>
        <begin position="803"/>
        <end position="895"/>
    </location>
</feature>
<dbReference type="InterPro" id="IPR003591">
    <property type="entry name" value="Leu-rich_rpt_typical-subtyp"/>
</dbReference>
<dbReference type="Proteomes" id="UP000594638">
    <property type="component" value="Unassembled WGS sequence"/>
</dbReference>
<reference evidence="10 11" key="1">
    <citation type="submission" date="2019-12" db="EMBL/GenBank/DDBJ databases">
        <authorList>
            <person name="Alioto T."/>
            <person name="Alioto T."/>
            <person name="Gomez Garrido J."/>
        </authorList>
    </citation>
    <scope>NUCLEOTIDE SEQUENCE [LARGE SCALE GENOMIC DNA]</scope>
</reference>
<evidence type="ECO:0000259" key="8">
    <source>
        <dbReference type="Pfam" id="PF00931"/>
    </source>
</evidence>
<dbReference type="EMBL" id="CACTIH010007267">
    <property type="protein sequence ID" value="CAA3007002.1"/>
    <property type="molecule type" value="Genomic_DNA"/>
</dbReference>
<accession>A0A8S0TQD1</accession>
<dbReference type="GO" id="GO:0043531">
    <property type="term" value="F:ADP binding"/>
    <property type="evidence" value="ECO:0007669"/>
    <property type="project" value="InterPro"/>
</dbReference>
<evidence type="ECO:0000256" key="6">
    <source>
        <dbReference type="ARBA" id="ARBA00022840"/>
    </source>
</evidence>
<sequence>MANYVEMARNALSSLSIDLEKNTNALKRKIEVLTRRKDDVHTELQNAIYHPRKKCKIEVEDWLNNAESIIEDFETLNQEVRCCRLFKRQKLAEKVELMTTEVTELVKQSDFPREIFVEVDESIGPLILTPQHNGQAFLQNFDDIWASLMDDSVLSIGIYGMGGVGKTTLALHVHDKLLKESTFLGHVYWVTVSQEFSIHKLQNDIAGVLKLDFSCESDERKMAAKLFRAFKERGRFVLILDGVWNQIDVEKIGIPVEMSGCKLIITSRSKEVCDGMDCQRIIKVNTLSEQEASELFLKKLGRVELHPEVERIHKKMVKRCGGLPLALVTLAGSMRGVTGIYEWRDALEGLEESCMRQANMEDKVLSILSYSYDRLGDEKLKNCLLRCSLYPEDYCIPIVKLIEDFISEELMERRSSFRAEIDQGRAILNKLERPCLLERGSTGTYVKMHDLIRCMAIKKTKDNPRYMVKAGHHLREIPDMHEWTEELDKVSLMENSIEEISCDASPTCPRLSTLILRENPLKSIPDCFFKQMCGLCTLDLCGTKIQKLPNSISDLENLRKLLLKDCYELELVPSLEKLKELRHLDLTATSIEELPPGMDSLTKLRFLYLSCHKLKVLPTQTLRRLSKLQLLSLPFHICAPIEEVEALKQLEVFKGRLNSVCDISRLLKSRQSDKQLSSYRLFLNSEESCKVHVASNRLHCKLVHFEAENLVESSSPKDENLLPRDIEKLIFMNSFLGSSLLDEFPILNSARDLKFCIIAKEDKIECIMRFSSAKEEQSSGAPFESLQSLSLENLPNFFGLFKWEAVAPLPHGTFSWLDELTIKRCDKIKRLFSHSLARNFHRLQHLTVYNCVQMEEIIEDDKNEGRNCSSSADLTLPSLKSLCLVNMPRLKSICKGMICCDSIQAIYLGGIKKIKKVPLYLPVIDGQPSPPPFLREIRIKSVDKEWWESLEWYHHNANSVLEPLVKYE</sequence>
<name>A0A8S0TQD1_OLEEU</name>
<dbReference type="PANTHER" id="PTHR33463">
    <property type="entry name" value="NB-ARC DOMAIN-CONTAINING PROTEIN-RELATED"/>
    <property type="match status" value="1"/>
</dbReference>
<dbReference type="Gramene" id="OE9A077571T4">
    <property type="protein sequence ID" value="OE9A077571C4"/>
    <property type="gene ID" value="OE9A077571"/>
</dbReference>
<dbReference type="InterPro" id="IPR032675">
    <property type="entry name" value="LRR_dom_sf"/>
</dbReference>
<keyword evidence="7" id="KW-0175">Coiled coil</keyword>
<dbReference type="InterPro" id="IPR036388">
    <property type="entry name" value="WH-like_DNA-bd_sf"/>
</dbReference>
<evidence type="ECO:0000256" key="3">
    <source>
        <dbReference type="ARBA" id="ARBA00022737"/>
    </source>
</evidence>
<dbReference type="Pfam" id="PF00931">
    <property type="entry name" value="NB-ARC"/>
    <property type="match status" value="1"/>
</dbReference>
<dbReference type="SMART" id="SM00369">
    <property type="entry name" value="LRR_TYP"/>
    <property type="match status" value="4"/>
</dbReference>
<dbReference type="PRINTS" id="PR00364">
    <property type="entry name" value="DISEASERSIST"/>
</dbReference>
<keyword evidence="6" id="KW-0067">ATP-binding</keyword>
<dbReference type="SUPFAM" id="SSF52540">
    <property type="entry name" value="P-loop containing nucleoside triphosphate hydrolases"/>
    <property type="match status" value="1"/>
</dbReference>
<dbReference type="GO" id="GO:0051707">
    <property type="term" value="P:response to other organism"/>
    <property type="evidence" value="ECO:0007669"/>
    <property type="project" value="UniProtKB-ARBA"/>
</dbReference>
<dbReference type="Gramene" id="OE9A077571T2">
    <property type="protein sequence ID" value="OE9A077571C2"/>
    <property type="gene ID" value="OE9A077571"/>
</dbReference>
<feature type="coiled-coil region" evidence="7">
    <location>
        <begin position="16"/>
        <end position="108"/>
    </location>
</feature>
<evidence type="ECO:0000256" key="1">
    <source>
        <dbReference type="ARBA" id="ARBA00008894"/>
    </source>
</evidence>
<dbReference type="Gramene" id="OE9A077571T1">
    <property type="protein sequence ID" value="OE9A077571C1"/>
    <property type="gene ID" value="OE9A077571"/>
</dbReference>
<evidence type="ECO:0000259" key="9">
    <source>
        <dbReference type="Pfam" id="PF23247"/>
    </source>
</evidence>
<dbReference type="PANTHER" id="PTHR33463:SF187">
    <property type="entry name" value="AND NB-ARC DOMAIN DISEASE RESISTANCE PROTEIN, PUTATIVE-RELATED"/>
    <property type="match status" value="1"/>
</dbReference>
<keyword evidence="2" id="KW-0433">Leucine-rich repeat</keyword>
<dbReference type="GO" id="GO:0006952">
    <property type="term" value="P:defense response"/>
    <property type="evidence" value="ECO:0007669"/>
    <property type="project" value="UniProtKB-KW"/>
</dbReference>
<evidence type="ECO:0000256" key="2">
    <source>
        <dbReference type="ARBA" id="ARBA00022614"/>
    </source>
</evidence>
<dbReference type="FunFam" id="3.40.50.300:FF:001091">
    <property type="entry name" value="Probable disease resistance protein At1g61300"/>
    <property type="match status" value="1"/>
</dbReference>
<evidence type="ECO:0000256" key="4">
    <source>
        <dbReference type="ARBA" id="ARBA00022741"/>
    </source>
</evidence>
<evidence type="ECO:0000313" key="11">
    <source>
        <dbReference type="Proteomes" id="UP000594638"/>
    </source>
</evidence>
<dbReference type="AlphaFoldDB" id="A0A8S0TQD1"/>
<dbReference type="GO" id="GO:0005524">
    <property type="term" value="F:ATP binding"/>
    <property type="evidence" value="ECO:0007669"/>
    <property type="project" value="UniProtKB-KW"/>
</dbReference>
<dbReference type="InterPro" id="IPR027417">
    <property type="entry name" value="P-loop_NTPase"/>
</dbReference>
<dbReference type="SUPFAM" id="SSF52058">
    <property type="entry name" value="L domain-like"/>
    <property type="match status" value="1"/>
</dbReference>
<keyword evidence="4" id="KW-0547">Nucleotide-binding</keyword>
<dbReference type="Pfam" id="PF23247">
    <property type="entry name" value="LRR_RPS2"/>
    <property type="match status" value="1"/>
</dbReference>
<dbReference type="InterPro" id="IPR050905">
    <property type="entry name" value="Plant_NBS-LRR"/>
</dbReference>
<evidence type="ECO:0000256" key="7">
    <source>
        <dbReference type="SAM" id="Coils"/>
    </source>
</evidence>
<dbReference type="InterPro" id="IPR001611">
    <property type="entry name" value="Leu-rich_rpt"/>
</dbReference>
<dbReference type="Gene3D" id="1.10.8.430">
    <property type="entry name" value="Helical domain of apoptotic protease-activating factors"/>
    <property type="match status" value="1"/>
</dbReference>
<gene>
    <name evidence="10" type="ORF">OLEA9_A077571</name>
</gene>
<feature type="domain" description="NB-ARC" evidence="8">
    <location>
        <begin position="140"/>
        <end position="301"/>
    </location>
</feature>
<dbReference type="Gene3D" id="1.10.10.10">
    <property type="entry name" value="Winged helix-like DNA-binding domain superfamily/Winged helix DNA-binding domain"/>
    <property type="match status" value="1"/>
</dbReference>
<dbReference type="OrthoDB" id="1926275at2759"/>
<dbReference type="Gramene" id="OE9A077571T3">
    <property type="protein sequence ID" value="OE9A077571C3"/>
    <property type="gene ID" value="OE9A077571"/>
</dbReference>